<dbReference type="InterPro" id="IPR032856">
    <property type="entry name" value="GDE_N_bis"/>
</dbReference>
<evidence type="ECO:0000313" key="3">
    <source>
        <dbReference type="EMBL" id="PVG82828.1"/>
    </source>
</evidence>
<feature type="domain" description="Putative glycogen debranching enzyme N-terminal" evidence="1">
    <location>
        <begin position="2"/>
        <end position="176"/>
    </location>
</feature>
<gene>
    <name evidence="3" type="ORF">DDE18_10750</name>
</gene>
<dbReference type="GO" id="GO:0005975">
    <property type="term" value="P:carbohydrate metabolic process"/>
    <property type="evidence" value="ECO:0007669"/>
    <property type="project" value="InterPro"/>
</dbReference>
<evidence type="ECO:0000259" key="1">
    <source>
        <dbReference type="Pfam" id="PF14742"/>
    </source>
</evidence>
<dbReference type="InterPro" id="IPR008928">
    <property type="entry name" value="6-hairpin_glycosidase_sf"/>
</dbReference>
<reference evidence="3 4" key="1">
    <citation type="submission" date="2018-04" db="EMBL/GenBank/DDBJ databases">
        <title>Genome of Nocardioides gansuensis WSJ-1.</title>
        <authorList>
            <person name="Wu S."/>
            <person name="Wang G."/>
        </authorList>
    </citation>
    <scope>NUCLEOTIDE SEQUENCE [LARGE SCALE GENOMIC DNA]</scope>
    <source>
        <strain evidence="3 4">WSJ-1</strain>
    </source>
</reference>
<dbReference type="Gene3D" id="1.50.10.10">
    <property type="match status" value="1"/>
</dbReference>
<evidence type="ECO:0000259" key="2">
    <source>
        <dbReference type="Pfam" id="PF22422"/>
    </source>
</evidence>
<evidence type="ECO:0000313" key="4">
    <source>
        <dbReference type="Proteomes" id="UP000246018"/>
    </source>
</evidence>
<name>A0A2T8FAT4_9ACTN</name>
<protein>
    <submittedName>
        <fullName evidence="3">Amylo-alpha-1,6-glucosidase</fullName>
    </submittedName>
</protein>
<dbReference type="InterPro" id="IPR054491">
    <property type="entry name" value="MGH1-like_GH"/>
</dbReference>
<dbReference type="Pfam" id="PF22422">
    <property type="entry name" value="MGH1-like_GH"/>
    <property type="match status" value="1"/>
</dbReference>
<comment type="caution">
    <text evidence="3">The sequence shown here is derived from an EMBL/GenBank/DDBJ whole genome shotgun (WGS) entry which is preliminary data.</text>
</comment>
<dbReference type="SUPFAM" id="SSF48208">
    <property type="entry name" value="Six-hairpin glycosidases"/>
    <property type="match status" value="1"/>
</dbReference>
<proteinExistence type="predicted"/>
<keyword evidence="4" id="KW-1185">Reference proteome</keyword>
<dbReference type="InterPro" id="IPR012341">
    <property type="entry name" value="6hp_glycosidase-like_sf"/>
</dbReference>
<accession>A0A2T8FAT4</accession>
<organism evidence="3 4">
    <name type="scientific">Nocardioides gansuensis</name>
    <dbReference type="NCBI Taxonomy" id="2138300"/>
    <lineage>
        <taxon>Bacteria</taxon>
        <taxon>Bacillati</taxon>
        <taxon>Actinomycetota</taxon>
        <taxon>Actinomycetes</taxon>
        <taxon>Propionibacteriales</taxon>
        <taxon>Nocardioidaceae</taxon>
        <taxon>Nocardioides</taxon>
    </lineage>
</organism>
<feature type="domain" description="Mannosylglycerate hydrolase MGH1-like glycoside hydrolase" evidence="2">
    <location>
        <begin position="313"/>
        <end position="551"/>
    </location>
</feature>
<dbReference type="Proteomes" id="UP000246018">
    <property type="component" value="Unassembled WGS sequence"/>
</dbReference>
<dbReference type="Pfam" id="PF14742">
    <property type="entry name" value="GDE_N_bis"/>
    <property type="match status" value="1"/>
</dbReference>
<dbReference type="AlphaFoldDB" id="A0A2T8FAT4"/>
<dbReference type="EMBL" id="QDGZ01000004">
    <property type="protein sequence ID" value="PVG82828.1"/>
    <property type="molecule type" value="Genomic_DNA"/>
</dbReference>
<sequence length="657" mass="70538">MLLTEPDGQVRAGGVSGWYRSDVRLLDRLELSVDESGLELVRSGARGADHQEFCYVARSVGDPIPDPTVTLELTRHLTGDVLRERLVTASTAQRPVHLTVRLTARADFAPLSVVKQGSATAATRPTAGPGRRVGWRVADAGFELVGSPWPEVETGNQTVLTWAVALDPGESREISWQWESDVTGPWGRGTARGWQESIAVDAAAVTVRRTVEQSVGDLESLLLDDHGDAFLAAGSPWFLTLFGRDSLWAARMLVPFDVDLTLATLRVLARRQGRREDPRIEEEPGKILHEVRGGILDLGQQVLPPLYYGSVDATPLWVCALADAVDWGADPDAVRPLVPALVECLAWLRSASSATGWLRYVDHTGTGLSNQGWKDSHDSIQFADGRLAEPPIALSEVQAYAFEAATRGAALLETLGHPVPAGLREWAQDLRARFQSDFWVGDTATGHPALALDGAGHLVDSVASNMGHLLGTGILTPEQQRRVAELLTSPALDSGFGLRTLTRESPRFSRLSYHGGTVWPHDTAVAAMGLARIGQLEDAATLARGIFRAAEGFEHRLPELYGGDSAEDVAVPTSYPAACRPQAWSAAAPLAALVACLGVRVSGHTVTVPAYSPLGLGRLALHGLKAARAPFSVRVDENGRVTVELPEGSPLSVRTRD</sequence>